<feature type="region of interest" description="Disordered" evidence="1">
    <location>
        <begin position="674"/>
        <end position="747"/>
    </location>
</feature>
<feature type="compositionally biased region" description="Polar residues" evidence="1">
    <location>
        <begin position="181"/>
        <end position="194"/>
    </location>
</feature>
<dbReference type="InterPro" id="IPR038175">
    <property type="entry name" value="CBM21_dom_sf"/>
</dbReference>
<dbReference type="InterPro" id="IPR050782">
    <property type="entry name" value="PP1_regulatory_subunit_3"/>
</dbReference>
<feature type="region of interest" description="Disordered" evidence="1">
    <location>
        <begin position="403"/>
        <end position="430"/>
    </location>
</feature>
<feature type="compositionally biased region" description="Polar residues" evidence="1">
    <location>
        <begin position="286"/>
        <end position="301"/>
    </location>
</feature>
<feature type="compositionally biased region" description="Polar residues" evidence="1">
    <location>
        <begin position="317"/>
        <end position="332"/>
    </location>
</feature>
<proteinExistence type="predicted"/>
<protein>
    <submittedName>
        <fullName evidence="2">Uncharacterized protein</fullName>
    </submittedName>
</protein>
<feature type="region of interest" description="Disordered" evidence="1">
    <location>
        <begin position="570"/>
        <end position="610"/>
    </location>
</feature>
<feature type="compositionally biased region" description="Polar residues" evidence="1">
    <location>
        <begin position="403"/>
        <end position="415"/>
    </location>
</feature>
<feature type="compositionally biased region" description="Polar residues" evidence="1">
    <location>
        <begin position="861"/>
        <end position="886"/>
    </location>
</feature>
<dbReference type="GO" id="GO:2001069">
    <property type="term" value="F:glycogen binding"/>
    <property type="evidence" value="ECO:0007669"/>
    <property type="project" value="TreeGrafter"/>
</dbReference>
<dbReference type="PROSITE" id="PS51159">
    <property type="entry name" value="CBM21"/>
    <property type="match status" value="1"/>
</dbReference>
<dbReference type="EMBL" id="CP034206">
    <property type="protein sequence ID" value="QBZ58196.1"/>
    <property type="molecule type" value="Genomic_DNA"/>
</dbReference>
<evidence type="ECO:0000256" key="1">
    <source>
        <dbReference type="SAM" id="MobiDB-lite"/>
    </source>
</evidence>
<dbReference type="AlphaFoldDB" id="A0A4P7NAW0"/>
<feature type="region of interest" description="Disordered" evidence="1">
    <location>
        <begin position="129"/>
        <end position="243"/>
    </location>
</feature>
<accession>A0A4P7NAW0</accession>
<dbReference type="Gene3D" id="2.60.40.2440">
    <property type="entry name" value="Carbohydrate binding type-21 domain"/>
    <property type="match status" value="1"/>
</dbReference>
<dbReference type="PANTHER" id="PTHR12307:SF36">
    <property type="entry name" value="GLYCOGEN-BINDING SUBUNIT 76A"/>
    <property type="match status" value="1"/>
</dbReference>
<feature type="region of interest" description="Disordered" evidence="1">
    <location>
        <begin position="848"/>
        <end position="905"/>
    </location>
</feature>
<feature type="region of interest" description="Disordered" evidence="1">
    <location>
        <begin position="633"/>
        <end position="652"/>
    </location>
</feature>
<feature type="compositionally biased region" description="Low complexity" evidence="1">
    <location>
        <begin position="798"/>
        <end position="807"/>
    </location>
</feature>
<feature type="compositionally biased region" description="Low complexity" evidence="1">
    <location>
        <begin position="591"/>
        <end position="600"/>
    </location>
</feature>
<feature type="compositionally biased region" description="Polar residues" evidence="1">
    <location>
        <begin position="894"/>
        <end position="905"/>
    </location>
</feature>
<evidence type="ECO:0000313" key="2">
    <source>
        <dbReference type="EMBL" id="QBZ58196.1"/>
    </source>
</evidence>
<gene>
    <name evidence="2" type="ORF">PoMZ_03140</name>
</gene>
<reference evidence="2 3" key="1">
    <citation type="journal article" date="2019" name="Mol. Biol. Evol.">
        <title>Blast fungal genomes show frequent chromosomal changes, gene gains and losses, and effector gene turnover.</title>
        <authorList>
            <person name="Gomez Luciano L.B."/>
            <person name="Jason Tsai I."/>
            <person name="Chuma I."/>
            <person name="Tosa Y."/>
            <person name="Chen Y.H."/>
            <person name="Li J.Y."/>
            <person name="Li M.Y."/>
            <person name="Jade Lu M.Y."/>
            <person name="Nakayashiki H."/>
            <person name="Li W.H."/>
        </authorList>
    </citation>
    <scope>NUCLEOTIDE SEQUENCE [LARGE SCALE GENOMIC DNA]</scope>
    <source>
        <strain evidence="2">MZ5-1-6</strain>
    </source>
</reference>
<dbReference type="GO" id="GO:0005979">
    <property type="term" value="P:regulation of glycogen biosynthetic process"/>
    <property type="evidence" value="ECO:0007669"/>
    <property type="project" value="TreeGrafter"/>
</dbReference>
<dbReference type="InterPro" id="IPR005036">
    <property type="entry name" value="CBM21_dom"/>
</dbReference>
<feature type="compositionally biased region" description="Low complexity" evidence="1">
    <location>
        <begin position="139"/>
        <end position="157"/>
    </location>
</feature>
<feature type="compositionally biased region" description="Polar residues" evidence="1">
    <location>
        <begin position="636"/>
        <end position="648"/>
    </location>
</feature>
<feature type="compositionally biased region" description="Polar residues" evidence="1">
    <location>
        <begin position="710"/>
        <end position="721"/>
    </location>
</feature>
<dbReference type="Pfam" id="PF03370">
    <property type="entry name" value="CBM_21"/>
    <property type="match status" value="1"/>
</dbReference>
<dbReference type="GO" id="GO:0000164">
    <property type="term" value="C:protein phosphatase type 1 complex"/>
    <property type="evidence" value="ECO:0007669"/>
    <property type="project" value="TreeGrafter"/>
</dbReference>
<dbReference type="GO" id="GO:0008157">
    <property type="term" value="F:protein phosphatase 1 binding"/>
    <property type="evidence" value="ECO:0007669"/>
    <property type="project" value="TreeGrafter"/>
</dbReference>
<dbReference type="Proteomes" id="UP000294847">
    <property type="component" value="Chromosome 3"/>
</dbReference>
<feature type="region of interest" description="Disordered" evidence="1">
    <location>
        <begin position="281"/>
        <end position="377"/>
    </location>
</feature>
<name>A0A4P7NAW0_PYROR</name>
<organism evidence="2 3">
    <name type="scientific">Pyricularia oryzae</name>
    <name type="common">Rice blast fungus</name>
    <name type="synonym">Magnaporthe oryzae</name>
    <dbReference type="NCBI Taxonomy" id="318829"/>
    <lineage>
        <taxon>Eukaryota</taxon>
        <taxon>Fungi</taxon>
        <taxon>Dikarya</taxon>
        <taxon>Ascomycota</taxon>
        <taxon>Pezizomycotina</taxon>
        <taxon>Sordariomycetes</taxon>
        <taxon>Sordariomycetidae</taxon>
        <taxon>Magnaporthales</taxon>
        <taxon>Pyriculariaceae</taxon>
        <taxon>Pyricularia</taxon>
    </lineage>
</organism>
<feature type="compositionally biased region" description="Polar residues" evidence="1">
    <location>
        <begin position="733"/>
        <end position="747"/>
    </location>
</feature>
<dbReference type="PANTHER" id="PTHR12307">
    <property type="entry name" value="PROTEIN PHOSPHATASE 1 REGULATORY SUBUNIT"/>
    <property type="match status" value="1"/>
</dbReference>
<sequence length="929" mass="100886">MASTLRRHPLPYCDTSFPGRFDLKFSTNDLSHQSSRSDHLVHPYHEQTNTSYSRWPSSYVWTKAEERLLTICVVPSAGSLNPTEEKRAAGTHLDDFFVTTTIPLPLPHARHPTTVVALFIPSIRGTPVAGMPYTPPTHRSPASSQPSSPDASRRSSIAGGGPRPTLPRSASYLSRHRRTPSAPTGQNGQPTPESTSEDLKAMLAGSVRKSPPPVTDGLGMPNGAILSPPESTASSDDDETPEVRGRTLENLKELQAAISQIPQHRESSPSKCKPANVTVIIPPTHQPQSNQGFHHSFSTGSLEKLGKRNSHSRSKTESSVQLPPDNSTTASEVDSEEELLLKKPQMVRKKSGELVRPALRPSSRRRPSSMPGTPTFSKAVHFDSHLEHVRHFLQVDRPLAVSAGSSPADTYNSDSEFPFNAGEDRSGTRSPPYEWEIIVTNFPVETAARKALPLRLERVWLSADQKSLVGSVAVANLAFQKHVTCRFTFDYWKTTSEVAGEFSTEIRPKESDVGHDRFNFSIKLSELANLESKTLYFCVRYNVNGQEYWDSNGGANFQVDFRKKMLPQMGKRGYQGASSRSIGELPRSNRRSNSSLAPRPKSLQISNEFGENGTFDKSLQDYLGDDAGPLRLKGVKSTTSLPSDNLTGRLSAPSGQAFANRYDFGASLTTAIQAAKQTSPRPKGDGLYMKSNTRGSIKPAPRPTFVSAPTGANTIGASQPSTPGPMAKKEPAQATNEQKPSAFPASQTAAPILASSSYEELVNKYCFFGSKQSSPQLSDGTLKGGRLDGAGDDYSLRSAQSSNESSLVSSPLQMASFNRSHAIHAPQNAVRRDLNPYFPSTTTFALAPSPAMSPLQHSVERSPSPSQNHARPSVQTKLSSRSTSPASMAGGYPQSMTGTSSHSMQYHQHFHDRFPFGGAETHAATAIRG</sequence>
<feature type="region of interest" description="Disordered" evidence="1">
    <location>
        <begin position="773"/>
        <end position="807"/>
    </location>
</feature>
<evidence type="ECO:0000313" key="3">
    <source>
        <dbReference type="Proteomes" id="UP000294847"/>
    </source>
</evidence>